<evidence type="ECO:0000256" key="4">
    <source>
        <dbReference type="ARBA" id="ARBA00022989"/>
    </source>
</evidence>
<dbReference type="GO" id="GO:0050660">
    <property type="term" value="F:flavin adenine dinucleotide binding"/>
    <property type="evidence" value="ECO:0007669"/>
    <property type="project" value="InterPro"/>
</dbReference>
<dbReference type="InterPro" id="IPR046342">
    <property type="entry name" value="CBS_dom_sf"/>
</dbReference>
<dbReference type="SUPFAM" id="SSF54631">
    <property type="entry name" value="CBS-domain pair"/>
    <property type="match status" value="1"/>
</dbReference>
<dbReference type="PROSITE" id="PS51846">
    <property type="entry name" value="CNNM"/>
    <property type="match status" value="1"/>
</dbReference>
<dbReference type="PANTHER" id="PTHR22777">
    <property type="entry name" value="HEMOLYSIN-RELATED"/>
    <property type="match status" value="1"/>
</dbReference>
<evidence type="ECO:0000256" key="1">
    <source>
        <dbReference type="ARBA" id="ARBA00004141"/>
    </source>
</evidence>
<keyword evidence="5 7" id="KW-0129">CBS domain</keyword>
<feature type="transmembrane region" description="Helical" evidence="9">
    <location>
        <begin position="117"/>
        <end position="139"/>
    </location>
</feature>
<sequence>MLELIIILTSIILSAIFSASETAYTSLSLIQLQDIKKKGRLGTIVYHLAQNPSKLVTTILIGNNIANITASALTTKFVLDKYGHNALALSTGIITIIVLICSEIFPKQIAILNNESIVLSTSILLKILTIILTPVIYAINGIVKGLLSLCKIKASQKMTKDSIKNMLSLAEKLGILENDDRIFMQKMLNIGEVRASEIMTHRTKVFLLSSTSKLKDKIKLIKKEGYSRIPIYKGQNREQIIGILITKDLIEISKKKLEKSIIKFVKPAVFVQQNKRIKDILDVMRQKQKIMAIVIDEYGGFSGILTIEDIVEKIFGEIFDEYDFEEEKQLITKKDENIYLISGETTFDEIEETVGIKIQHKDYINTIGGYIMDLLDKIPTKGEQVNTEHGEYLIEEIQNHKIKKITFKKLEKELK</sequence>
<dbReference type="InterPro" id="IPR044751">
    <property type="entry name" value="Ion_transp-like_CBS"/>
</dbReference>
<feature type="domain" description="CNNM transmembrane" evidence="11">
    <location>
        <begin position="1"/>
        <end position="180"/>
    </location>
</feature>
<dbReference type="Gene3D" id="3.10.580.10">
    <property type="entry name" value="CBS-domain"/>
    <property type="match status" value="1"/>
</dbReference>
<keyword evidence="3" id="KW-0677">Repeat</keyword>
<dbReference type="SUPFAM" id="SSF56176">
    <property type="entry name" value="FAD-binding/transporter-associated domain-like"/>
    <property type="match status" value="1"/>
</dbReference>
<dbReference type="FunFam" id="3.10.580.10:FF:000002">
    <property type="entry name" value="Magnesium/cobalt efflux protein CorC"/>
    <property type="match status" value="1"/>
</dbReference>
<dbReference type="SMART" id="SM01091">
    <property type="entry name" value="CorC_HlyC"/>
    <property type="match status" value="1"/>
</dbReference>
<dbReference type="InterPro" id="IPR005170">
    <property type="entry name" value="Transptr-assoc_dom"/>
</dbReference>
<dbReference type="CDD" id="cd04590">
    <property type="entry name" value="CBS_pair_CorC_HlyC_assoc"/>
    <property type="match status" value="1"/>
</dbReference>
<evidence type="ECO:0000256" key="9">
    <source>
        <dbReference type="SAM" id="Phobius"/>
    </source>
</evidence>
<reference evidence="12" key="1">
    <citation type="submission" date="2022-12" db="EMBL/GenBank/DDBJ databases">
        <title>B. miyamotoi WGS.</title>
        <authorList>
            <person name="Kuleshov K.V."/>
            <person name="Hoornstra D."/>
            <person name="Hovius J.W."/>
            <person name="Platonov A.E."/>
            <person name="Telford S.R. III."/>
        </authorList>
    </citation>
    <scope>NUCLEOTIDE SEQUENCE</scope>
    <source>
        <strain evidence="12">410</strain>
    </source>
</reference>
<dbReference type="Pfam" id="PF00571">
    <property type="entry name" value="CBS"/>
    <property type="match status" value="2"/>
</dbReference>
<evidence type="ECO:0000256" key="8">
    <source>
        <dbReference type="PROSITE-ProRule" id="PRU01193"/>
    </source>
</evidence>
<dbReference type="PROSITE" id="PS51371">
    <property type="entry name" value="CBS"/>
    <property type="match status" value="2"/>
</dbReference>
<dbReference type="InterPro" id="IPR036318">
    <property type="entry name" value="FAD-bd_PCMH-like_sf"/>
</dbReference>
<evidence type="ECO:0000256" key="7">
    <source>
        <dbReference type="PROSITE-ProRule" id="PRU00703"/>
    </source>
</evidence>
<dbReference type="InterPro" id="IPR002550">
    <property type="entry name" value="CNNM"/>
</dbReference>
<evidence type="ECO:0000313" key="13">
    <source>
        <dbReference type="Proteomes" id="UP001164544"/>
    </source>
</evidence>
<proteinExistence type="predicted"/>
<feature type="domain" description="CBS" evidence="10">
    <location>
        <begin position="199"/>
        <end position="260"/>
    </location>
</feature>
<keyword evidence="2 8" id="KW-0812">Transmembrane</keyword>
<feature type="transmembrane region" description="Helical" evidence="9">
    <location>
        <begin position="86"/>
        <end position="105"/>
    </location>
</feature>
<evidence type="ECO:0000313" key="12">
    <source>
        <dbReference type="EMBL" id="WAZ91139.1"/>
    </source>
</evidence>
<dbReference type="RefSeq" id="WP_020954590.1">
    <property type="nucleotide sequence ID" value="NZ_CP010308.1"/>
</dbReference>
<dbReference type="Proteomes" id="UP001164544">
    <property type="component" value="Chromosome"/>
</dbReference>
<dbReference type="InterPro" id="IPR000644">
    <property type="entry name" value="CBS_dom"/>
</dbReference>
<dbReference type="EMBL" id="CP114637">
    <property type="protein sequence ID" value="WAZ91139.1"/>
    <property type="molecule type" value="Genomic_DNA"/>
</dbReference>
<evidence type="ECO:0000256" key="5">
    <source>
        <dbReference type="ARBA" id="ARBA00023122"/>
    </source>
</evidence>
<evidence type="ECO:0000259" key="11">
    <source>
        <dbReference type="PROSITE" id="PS51846"/>
    </source>
</evidence>
<organism evidence="12 13">
    <name type="scientific">Borrelia miyamotoi</name>
    <dbReference type="NCBI Taxonomy" id="47466"/>
    <lineage>
        <taxon>Bacteria</taxon>
        <taxon>Pseudomonadati</taxon>
        <taxon>Spirochaetota</taxon>
        <taxon>Spirochaetia</taxon>
        <taxon>Spirochaetales</taxon>
        <taxon>Borreliaceae</taxon>
        <taxon>Borrelia</taxon>
    </lineage>
</organism>
<feature type="domain" description="CBS" evidence="10">
    <location>
        <begin position="264"/>
        <end position="321"/>
    </location>
</feature>
<evidence type="ECO:0000259" key="10">
    <source>
        <dbReference type="PROSITE" id="PS51371"/>
    </source>
</evidence>
<dbReference type="Pfam" id="PF03471">
    <property type="entry name" value="CorC_HlyC"/>
    <property type="match status" value="1"/>
</dbReference>
<dbReference type="InterPro" id="IPR016169">
    <property type="entry name" value="FAD-bd_PCMH_sub2"/>
</dbReference>
<name>A0AAQ2WWZ1_9SPIR</name>
<dbReference type="KEGG" id="bmiy:RJ61_00960"/>
<dbReference type="GO" id="GO:0005886">
    <property type="term" value="C:plasma membrane"/>
    <property type="evidence" value="ECO:0007669"/>
    <property type="project" value="TreeGrafter"/>
</dbReference>
<gene>
    <name evidence="12" type="ORF">O5398_03310</name>
</gene>
<dbReference type="Gene3D" id="3.30.465.10">
    <property type="match status" value="1"/>
</dbReference>
<evidence type="ECO:0000256" key="2">
    <source>
        <dbReference type="ARBA" id="ARBA00022692"/>
    </source>
</evidence>
<dbReference type="AlphaFoldDB" id="A0AAQ2WWZ1"/>
<dbReference type="SMART" id="SM00116">
    <property type="entry name" value="CBS"/>
    <property type="match status" value="2"/>
</dbReference>
<evidence type="ECO:0000256" key="6">
    <source>
        <dbReference type="ARBA" id="ARBA00023136"/>
    </source>
</evidence>
<protein>
    <submittedName>
        <fullName evidence="12">Hemolysin family protein</fullName>
    </submittedName>
</protein>
<dbReference type="Pfam" id="PF01595">
    <property type="entry name" value="CNNM"/>
    <property type="match status" value="1"/>
</dbReference>
<evidence type="ECO:0000256" key="3">
    <source>
        <dbReference type="ARBA" id="ARBA00022737"/>
    </source>
</evidence>
<keyword evidence="4 8" id="KW-1133">Transmembrane helix</keyword>
<dbReference type="PANTHER" id="PTHR22777:SF17">
    <property type="entry name" value="UPF0053 PROTEIN SLL0260"/>
    <property type="match status" value="1"/>
</dbReference>
<accession>A0AAQ2WWZ1</accession>
<keyword evidence="6 8" id="KW-0472">Membrane</keyword>
<comment type="subcellular location">
    <subcellularLocation>
        <location evidence="1">Membrane</location>
        <topology evidence="1">Multi-pass membrane protein</topology>
    </subcellularLocation>
</comment>